<dbReference type="EMBL" id="CYZA01000001">
    <property type="protein sequence ID" value="CUN35407.1"/>
    <property type="molecule type" value="Genomic_DNA"/>
</dbReference>
<dbReference type="Proteomes" id="UP000095447">
    <property type="component" value="Unassembled WGS sequence"/>
</dbReference>
<dbReference type="RefSeq" id="WP_055052359.1">
    <property type="nucleotide sequence ID" value="NZ_CAXSVI010000037.1"/>
</dbReference>
<accession>A0A173WAC4</accession>
<reference evidence="1 2" key="1">
    <citation type="submission" date="2015-09" db="EMBL/GenBank/DDBJ databases">
        <authorList>
            <consortium name="Pathogen Informatics"/>
        </authorList>
    </citation>
    <scope>NUCLEOTIDE SEQUENCE [LARGE SCALE GENOMIC DNA]</scope>
    <source>
        <strain evidence="1 2">2789STDY5608838</strain>
    </source>
</reference>
<organism evidence="1 2">
    <name type="scientific">Blautia obeum</name>
    <dbReference type="NCBI Taxonomy" id="40520"/>
    <lineage>
        <taxon>Bacteria</taxon>
        <taxon>Bacillati</taxon>
        <taxon>Bacillota</taxon>
        <taxon>Clostridia</taxon>
        <taxon>Lachnospirales</taxon>
        <taxon>Lachnospiraceae</taxon>
        <taxon>Blautia</taxon>
    </lineage>
</organism>
<name>A0A173WAC4_9FIRM</name>
<dbReference type="AlphaFoldDB" id="A0A173WAC4"/>
<sequence>MAFFQYLVFDGENLPLPDSYEVELEDVEADSGGETEAGTTQRDVVRHGVARIPVSFSVTAKWLKKLAGYAKKDKISVQYFDVETAELKLAEMYVTGYKAKLKKDTSYKGLWTVSFTLKEM</sequence>
<gene>
    <name evidence="1" type="ORF">ERS852395_00001</name>
</gene>
<protein>
    <recommendedName>
        <fullName evidence="3">Phage tail protein</fullName>
    </recommendedName>
</protein>
<evidence type="ECO:0008006" key="3">
    <source>
        <dbReference type="Google" id="ProtNLM"/>
    </source>
</evidence>
<proteinExistence type="predicted"/>
<evidence type="ECO:0000313" key="1">
    <source>
        <dbReference type="EMBL" id="CUN35407.1"/>
    </source>
</evidence>
<evidence type="ECO:0000313" key="2">
    <source>
        <dbReference type="Proteomes" id="UP000095447"/>
    </source>
</evidence>